<evidence type="ECO:0000256" key="5">
    <source>
        <dbReference type="ARBA" id="ARBA00022825"/>
    </source>
</evidence>
<feature type="active site" description="Nucleophile" evidence="6">
    <location>
        <position position="116"/>
    </location>
</feature>
<feature type="domain" description="LD-carboxypeptidase N-terminal" evidence="7">
    <location>
        <begin position="20"/>
        <end position="136"/>
    </location>
</feature>
<dbReference type="Pfam" id="PF17676">
    <property type="entry name" value="Peptidase_S66C"/>
    <property type="match status" value="1"/>
</dbReference>
<dbReference type="GO" id="GO:0006508">
    <property type="term" value="P:proteolysis"/>
    <property type="evidence" value="ECO:0007669"/>
    <property type="project" value="UniProtKB-KW"/>
</dbReference>
<feature type="domain" description="LD-carboxypeptidase C-terminal" evidence="8">
    <location>
        <begin position="185"/>
        <end position="297"/>
    </location>
</feature>
<dbReference type="Gene3D" id="3.40.50.10740">
    <property type="entry name" value="Class I glutamine amidotransferase-like"/>
    <property type="match status" value="1"/>
</dbReference>
<dbReference type="Pfam" id="PF02016">
    <property type="entry name" value="Peptidase_S66"/>
    <property type="match status" value="1"/>
</dbReference>
<reference evidence="9 10" key="1">
    <citation type="submission" date="2015-06" db="EMBL/GenBank/DDBJ databases">
        <title>Draft genome sequence of beer spoilage bacterium Megasphaera cerevisiae type strain 20462.</title>
        <authorList>
            <person name="Kutumbaka K."/>
            <person name="Pasmowitz J."/>
            <person name="Mategko J."/>
            <person name="Reyes D."/>
            <person name="Friedrich A."/>
            <person name="Han S."/>
            <person name="Martens-Habbena W."/>
            <person name="Neal-McKinney J."/>
            <person name="Janagama H.K."/>
            <person name="Nadala C."/>
            <person name="Samadpour M."/>
        </authorList>
    </citation>
    <scope>NUCLEOTIDE SEQUENCE [LARGE SCALE GENOMIC DNA]</scope>
    <source>
        <strain evidence="9 10">DSM 20462</strain>
    </source>
</reference>
<dbReference type="OrthoDB" id="9807329at2"/>
<dbReference type="GO" id="GO:0004180">
    <property type="term" value="F:carboxypeptidase activity"/>
    <property type="evidence" value="ECO:0007669"/>
    <property type="project" value="UniProtKB-KW"/>
</dbReference>
<dbReference type="InParanoid" id="A0A0J6WT97"/>
<dbReference type="SUPFAM" id="SSF141986">
    <property type="entry name" value="LD-carboxypeptidase A C-terminal domain-like"/>
    <property type="match status" value="1"/>
</dbReference>
<evidence type="ECO:0000313" key="10">
    <source>
        <dbReference type="Proteomes" id="UP000036503"/>
    </source>
</evidence>
<organism evidence="9 10">
    <name type="scientific">Megasphaera cerevisiae DSM 20462</name>
    <dbReference type="NCBI Taxonomy" id="1122219"/>
    <lineage>
        <taxon>Bacteria</taxon>
        <taxon>Bacillati</taxon>
        <taxon>Bacillota</taxon>
        <taxon>Negativicutes</taxon>
        <taxon>Veillonellales</taxon>
        <taxon>Veillonellaceae</taxon>
        <taxon>Megasphaera</taxon>
    </lineage>
</organism>
<dbReference type="PATRIC" id="fig|1122219.3.peg.2995"/>
<evidence type="ECO:0000313" key="9">
    <source>
        <dbReference type="EMBL" id="KMO85378.1"/>
    </source>
</evidence>
<evidence type="ECO:0000256" key="3">
    <source>
        <dbReference type="ARBA" id="ARBA00022670"/>
    </source>
</evidence>
<keyword evidence="2" id="KW-0121">Carboxypeptidase</keyword>
<keyword evidence="5" id="KW-0720">Serine protease</keyword>
<dbReference type="PIRSF" id="PIRSF028757">
    <property type="entry name" value="LD-carboxypeptidase"/>
    <property type="match status" value="1"/>
</dbReference>
<gene>
    <name evidence="9" type="ORF">AB840_13860</name>
</gene>
<dbReference type="InterPro" id="IPR003507">
    <property type="entry name" value="S66_fam"/>
</dbReference>
<evidence type="ECO:0000256" key="2">
    <source>
        <dbReference type="ARBA" id="ARBA00022645"/>
    </source>
</evidence>
<dbReference type="EMBL" id="LEKT01000068">
    <property type="protein sequence ID" value="KMO85378.1"/>
    <property type="molecule type" value="Genomic_DNA"/>
</dbReference>
<sequence length="319" mass="34080">MAAASVPYVKGPALRSGDYIGIAAPAGSADGIDITQATALLQAAGYQIKFPAENHKPYGYFAGTDEERARELNALFADPQVRAILCLNGGYGSARILDTLDYDLIRSHPKMVIGFSDITALHTALGEKSHMVTVYGPMVITLRPGSYSDYTWRQFTQGISSADSIGVVVLPKGKQLTSLIPGKASGRLVGGNLSMLAAAAGTPYELRGDGGILVLEDVNEPSYRIDRMLWQLWQNGLLKRVNGIVYGEFLNCTNDSGDFTVDEVLVYYAKLSGKPVIKGLPVGHGVDNMFLPLGVHAVMKGNADGTAVLHIDEPHAVQS</sequence>
<dbReference type="InterPro" id="IPR040449">
    <property type="entry name" value="Peptidase_S66_N"/>
</dbReference>
<evidence type="ECO:0000256" key="6">
    <source>
        <dbReference type="PIRSR" id="PIRSR028757-1"/>
    </source>
</evidence>
<dbReference type="AlphaFoldDB" id="A0A0J6WT97"/>
<keyword evidence="4" id="KW-0378">Hydrolase</keyword>
<feature type="active site" description="Charge relay system" evidence="6">
    <location>
        <position position="216"/>
    </location>
</feature>
<dbReference type="FunCoup" id="A0A0J6WT97">
    <property type="interactions" value="83"/>
</dbReference>
<dbReference type="PANTHER" id="PTHR30237">
    <property type="entry name" value="MURAMOYLTETRAPEPTIDE CARBOXYPEPTIDASE"/>
    <property type="match status" value="1"/>
</dbReference>
<name>A0A0J6WT97_9FIRM</name>
<dbReference type="Gene3D" id="3.50.30.60">
    <property type="entry name" value="LD-carboxypeptidase A C-terminal domain-like"/>
    <property type="match status" value="1"/>
</dbReference>
<keyword evidence="3" id="KW-0645">Protease</keyword>
<keyword evidence="10" id="KW-1185">Reference proteome</keyword>
<protein>
    <recommendedName>
        <fullName evidence="11">Peptidase S66</fullName>
    </recommendedName>
</protein>
<comment type="caution">
    <text evidence="9">The sequence shown here is derived from an EMBL/GenBank/DDBJ whole genome shotgun (WGS) entry which is preliminary data.</text>
</comment>
<dbReference type="InterPro" id="IPR040921">
    <property type="entry name" value="Peptidase_S66C"/>
</dbReference>
<evidence type="ECO:0000256" key="4">
    <source>
        <dbReference type="ARBA" id="ARBA00022801"/>
    </source>
</evidence>
<dbReference type="CDD" id="cd07025">
    <property type="entry name" value="Peptidase_S66"/>
    <property type="match status" value="1"/>
</dbReference>
<dbReference type="Proteomes" id="UP000036503">
    <property type="component" value="Unassembled WGS sequence"/>
</dbReference>
<dbReference type="STRING" id="39029.BSR42_03330"/>
<evidence type="ECO:0000259" key="8">
    <source>
        <dbReference type="Pfam" id="PF17676"/>
    </source>
</evidence>
<comment type="similarity">
    <text evidence="1">Belongs to the peptidase S66 family.</text>
</comment>
<dbReference type="InterPro" id="IPR029062">
    <property type="entry name" value="Class_I_gatase-like"/>
</dbReference>
<evidence type="ECO:0000256" key="1">
    <source>
        <dbReference type="ARBA" id="ARBA00010233"/>
    </source>
</evidence>
<dbReference type="InterPro" id="IPR027478">
    <property type="entry name" value="LdcA_N"/>
</dbReference>
<accession>A0A0J6WT97</accession>
<dbReference type="GO" id="GO:0008236">
    <property type="term" value="F:serine-type peptidase activity"/>
    <property type="evidence" value="ECO:0007669"/>
    <property type="project" value="UniProtKB-KW"/>
</dbReference>
<dbReference type="SUPFAM" id="SSF52317">
    <property type="entry name" value="Class I glutamine amidotransferase-like"/>
    <property type="match status" value="1"/>
</dbReference>
<evidence type="ECO:0008006" key="11">
    <source>
        <dbReference type="Google" id="ProtNLM"/>
    </source>
</evidence>
<evidence type="ECO:0000259" key="7">
    <source>
        <dbReference type="Pfam" id="PF02016"/>
    </source>
</evidence>
<dbReference type="InterPro" id="IPR027461">
    <property type="entry name" value="Carboxypeptidase_A_C_sf"/>
</dbReference>
<feature type="active site" description="Charge relay system" evidence="6">
    <location>
        <position position="284"/>
    </location>
</feature>
<dbReference type="PANTHER" id="PTHR30237:SF2">
    <property type="entry name" value="MUREIN TETRAPEPTIDE CARBOXYPEPTIDASE"/>
    <property type="match status" value="1"/>
</dbReference>
<proteinExistence type="inferred from homology"/>